<dbReference type="Proteomes" id="UP000186002">
    <property type="component" value="Unassembled WGS sequence"/>
</dbReference>
<dbReference type="InterPro" id="IPR052342">
    <property type="entry name" value="MCH/BMMD"/>
</dbReference>
<feature type="domain" description="MaoC-like" evidence="2">
    <location>
        <begin position="50"/>
        <end position="143"/>
    </location>
</feature>
<feature type="transmembrane region" description="Helical" evidence="1">
    <location>
        <begin position="12"/>
        <end position="36"/>
    </location>
</feature>
<gene>
    <name evidence="3" type="ORF">SAMN05444272_2300</name>
</gene>
<dbReference type="CDD" id="cd03454">
    <property type="entry name" value="YdeM"/>
    <property type="match status" value="1"/>
</dbReference>
<dbReference type="PANTHER" id="PTHR43664">
    <property type="entry name" value="MONOAMINE OXIDASE-RELATED"/>
    <property type="match status" value="1"/>
</dbReference>
<keyword evidence="1" id="KW-0472">Membrane</keyword>
<dbReference type="Pfam" id="PF01575">
    <property type="entry name" value="MaoC_dehydratas"/>
    <property type="match status" value="1"/>
</dbReference>
<dbReference type="Gene3D" id="3.10.129.10">
    <property type="entry name" value="Hotdog Thioesterase"/>
    <property type="match status" value="1"/>
</dbReference>
<protein>
    <submittedName>
        <fullName evidence="3">Acyl dehydratase</fullName>
    </submittedName>
</protein>
<evidence type="ECO:0000313" key="3">
    <source>
        <dbReference type="EMBL" id="SHM30900.1"/>
    </source>
</evidence>
<organism evidence="3 4">
    <name type="scientific">Roseibium suaedae</name>
    <dbReference type="NCBI Taxonomy" id="735517"/>
    <lineage>
        <taxon>Bacteria</taxon>
        <taxon>Pseudomonadati</taxon>
        <taxon>Pseudomonadota</taxon>
        <taxon>Alphaproteobacteria</taxon>
        <taxon>Hyphomicrobiales</taxon>
        <taxon>Stappiaceae</taxon>
        <taxon>Roseibium</taxon>
    </lineage>
</organism>
<dbReference type="PANTHER" id="PTHR43664:SF1">
    <property type="entry name" value="BETA-METHYLMALYL-COA DEHYDRATASE"/>
    <property type="match status" value="1"/>
</dbReference>
<dbReference type="AlphaFoldDB" id="A0A1M7HR56"/>
<keyword evidence="1" id="KW-1133">Transmembrane helix</keyword>
<dbReference type="SUPFAM" id="SSF54637">
    <property type="entry name" value="Thioesterase/thiol ester dehydrase-isomerase"/>
    <property type="match status" value="1"/>
</dbReference>
<reference evidence="3 4" key="1">
    <citation type="submission" date="2016-11" db="EMBL/GenBank/DDBJ databases">
        <authorList>
            <person name="Jaros S."/>
            <person name="Januszkiewicz K."/>
            <person name="Wedrychowicz H."/>
        </authorList>
    </citation>
    <scope>NUCLEOTIDE SEQUENCE [LARGE SCALE GENOMIC DNA]</scope>
    <source>
        <strain evidence="3 4">DSM 22153</strain>
    </source>
</reference>
<accession>A0A1M7HR56</accession>
<sequence>MATGNRNSAYLASNFFLSHAVSLCIILPAMSISIFYEDCLPGLSFDLGSTHVEKERVLSFAAAFDPQPFHLDAEAGKASILGGLSASGWHTASMVMRLLVDQLLIRSSCQGSPGVKSMKWLAPVYPGDTLHAAATVLDKRTLLTKPDLGIVTFELTAAKADGTKVMHQVIPILFKKKAAMEAQDGQ</sequence>
<dbReference type="STRING" id="735517.SAMN05444272_2300"/>
<evidence type="ECO:0000259" key="2">
    <source>
        <dbReference type="Pfam" id="PF01575"/>
    </source>
</evidence>
<dbReference type="EMBL" id="FRBW01000002">
    <property type="protein sequence ID" value="SHM30900.1"/>
    <property type="molecule type" value="Genomic_DNA"/>
</dbReference>
<name>A0A1M7HR56_9HYPH</name>
<proteinExistence type="predicted"/>
<evidence type="ECO:0000313" key="4">
    <source>
        <dbReference type="Proteomes" id="UP000186002"/>
    </source>
</evidence>
<keyword evidence="4" id="KW-1185">Reference proteome</keyword>
<dbReference type="InterPro" id="IPR029069">
    <property type="entry name" value="HotDog_dom_sf"/>
</dbReference>
<evidence type="ECO:0000256" key="1">
    <source>
        <dbReference type="SAM" id="Phobius"/>
    </source>
</evidence>
<keyword evidence="1" id="KW-0812">Transmembrane</keyword>
<dbReference type="InterPro" id="IPR002539">
    <property type="entry name" value="MaoC-like_dom"/>
</dbReference>